<keyword evidence="1" id="KW-0479">Metal-binding</keyword>
<keyword evidence="1" id="KW-0862">Zinc</keyword>
<feature type="region of interest" description="Disordered" evidence="2">
    <location>
        <begin position="268"/>
        <end position="338"/>
    </location>
</feature>
<evidence type="ECO:0000313" key="5">
    <source>
        <dbReference type="Proteomes" id="UP001589718"/>
    </source>
</evidence>
<dbReference type="PANTHER" id="PTHR38133">
    <property type="entry name" value="SLR1429 PROTEIN"/>
    <property type="match status" value="1"/>
</dbReference>
<evidence type="ECO:0000259" key="3">
    <source>
        <dbReference type="PROSITE" id="PS50966"/>
    </source>
</evidence>
<dbReference type="EMBL" id="JBHMCR010000015">
    <property type="protein sequence ID" value="MFB9522889.1"/>
    <property type="molecule type" value="Genomic_DNA"/>
</dbReference>
<feature type="region of interest" description="Disordered" evidence="2">
    <location>
        <begin position="170"/>
        <end position="228"/>
    </location>
</feature>
<gene>
    <name evidence="4" type="ORF">ACFFTU_23365</name>
</gene>
<feature type="domain" description="SWIM-type" evidence="3">
    <location>
        <begin position="98"/>
        <end position="133"/>
    </location>
</feature>
<evidence type="ECO:0000256" key="1">
    <source>
        <dbReference type="PROSITE-ProRule" id="PRU00325"/>
    </source>
</evidence>
<organism evidence="4 5">
    <name type="scientific">Streptomyces cremeus</name>
    <dbReference type="NCBI Taxonomy" id="66881"/>
    <lineage>
        <taxon>Bacteria</taxon>
        <taxon>Bacillati</taxon>
        <taxon>Actinomycetota</taxon>
        <taxon>Actinomycetes</taxon>
        <taxon>Kitasatosporales</taxon>
        <taxon>Streptomycetaceae</taxon>
        <taxon>Streptomyces</taxon>
    </lineage>
</organism>
<reference evidence="4 5" key="1">
    <citation type="submission" date="2024-09" db="EMBL/GenBank/DDBJ databases">
        <authorList>
            <person name="Sun Q."/>
            <person name="Mori K."/>
        </authorList>
    </citation>
    <scope>NUCLEOTIDE SEQUENCE [LARGE SCALE GENOMIC DNA]</scope>
    <source>
        <strain evidence="4 5">JCM 4362</strain>
    </source>
</reference>
<keyword evidence="5" id="KW-1185">Reference proteome</keyword>
<evidence type="ECO:0000313" key="4">
    <source>
        <dbReference type="EMBL" id="MFB9522889.1"/>
    </source>
</evidence>
<proteinExistence type="predicted"/>
<dbReference type="PANTHER" id="PTHR38133:SF1">
    <property type="entry name" value="SLR1429 PROTEIN"/>
    <property type="match status" value="1"/>
</dbReference>
<dbReference type="PROSITE" id="PS50966">
    <property type="entry name" value="ZF_SWIM"/>
    <property type="match status" value="1"/>
</dbReference>
<keyword evidence="1" id="KW-0863">Zinc-finger</keyword>
<feature type="compositionally biased region" description="Pro residues" evidence="2">
    <location>
        <begin position="199"/>
        <end position="211"/>
    </location>
</feature>
<comment type="caution">
    <text evidence="4">The sequence shown here is derived from an EMBL/GenBank/DDBJ whole genome shotgun (WGS) entry which is preliminary data.</text>
</comment>
<dbReference type="RefSeq" id="WP_345219476.1">
    <property type="nucleotide sequence ID" value="NZ_BAAAXE010000002.1"/>
</dbReference>
<name>A0ABV5PI36_STRCM</name>
<sequence>MVWTTGAQVDVPARYAAVFEPGDPARTGRLGPVTVSPGRIAAQAYDGDAAFDTVVTFAELDEDEWDRLWECVAERPSVLEGVLGGDLPPGLLEAAEDARVRLLPGCGDLEGACGCEEFEDPCSHAAALCHQVSWLLDEDPSLLLLIRGRDLPRAREELTSVVLMQAMAGEVDGPEEPGEDAVRQPLPDGTPAREAYAAPPAPLPPLPPLPRPAARRAGPPPGAGADPLAPLVADAASRARELLARLHGFRPSAPLALDAARDAVRIAATHPDPGPPYACGRRPARRNGSTGRCGPGGSAAPPGSTSWRPPGHRRGRTSRGPAPPSPRTGRRTNCPHWK</sequence>
<protein>
    <recommendedName>
        <fullName evidence="3">SWIM-type domain-containing protein</fullName>
    </recommendedName>
</protein>
<dbReference type="Proteomes" id="UP001589718">
    <property type="component" value="Unassembled WGS sequence"/>
</dbReference>
<dbReference type="InterPro" id="IPR007527">
    <property type="entry name" value="Znf_SWIM"/>
</dbReference>
<evidence type="ECO:0000256" key="2">
    <source>
        <dbReference type="SAM" id="MobiDB-lite"/>
    </source>
</evidence>
<accession>A0ABV5PI36</accession>